<dbReference type="Gene3D" id="2.30.29.30">
    <property type="entry name" value="Pleckstrin-homology domain (PH domain)/Phosphotyrosine-binding domain (PTB)"/>
    <property type="match status" value="2"/>
</dbReference>
<dbReference type="CDD" id="cd06224">
    <property type="entry name" value="REM"/>
    <property type="match status" value="1"/>
</dbReference>
<dbReference type="SMART" id="SM00233">
    <property type="entry name" value="PH"/>
    <property type="match status" value="2"/>
</dbReference>
<feature type="region of interest" description="Disordered" evidence="5">
    <location>
        <begin position="708"/>
        <end position="738"/>
    </location>
</feature>
<dbReference type="SMART" id="SM00229">
    <property type="entry name" value="RasGEFN"/>
    <property type="match status" value="2"/>
</dbReference>
<dbReference type="CDD" id="cd13261">
    <property type="entry name" value="PH_RasGRF1_2"/>
    <property type="match status" value="1"/>
</dbReference>
<reference evidence="11" key="1">
    <citation type="submission" date="2011-05" db="EMBL/GenBank/DDBJ databases">
        <title>Insights into the evolution of the great apes provided by the gorilla genome.</title>
        <authorList>
            <person name="Scally A."/>
        </authorList>
    </citation>
    <scope>NUCLEOTIDE SEQUENCE [LARGE SCALE GENOMIC DNA]</scope>
</reference>
<dbReference type="SUPFAM" id="SSF50729">
    <property type="entry name" value="PH domain-like"/>
    <property type="match status" value="2"/>
</dbReference>
<keyword evidence="4" id="KW-0175">Coiled coil</keyword>
<dbReference type="Pfam" id="PF00621">
    <property type="entry name" value="RhoGEF"/>
    <property type="match status" value="1"/>
</dbReference>
<dbReference type="GO" id="GO:0005085">
    <property type="term" value="F:guanyl-nucleotide exchange factor activity"/>
    <property type="evidence" value="ECO:0007669"/>
    <property type="project" value="UniProtKB-KW"/>
</dbReference>
<gene>
    <name evidence="10" type="primary">RASGRF1</name>
</gene>
<dbReference type="Gene3D" id="1.20.870.10">
    <property type="entry name" value="Son of sevenless (SoS) protein Chain: S domain 1"/>
    <property type="match status" value="2"/>
</dbReference>
<accession>G3R3A2</accession>
<dbReference type="SMART" id="SM00325">
    <property type="entry name" value="RhoGEF"/>
    <property type="match status" value="1"/>
</dbReference>
<dbReference type="Pfam" id="PF00618">
    <property type="entry name" value="RasGEF_N"/>
    <property type="match status" value="1"/>
</dbReference>
<dbReference type="InterPro" id="IPR011993">
    <property type="entry name" value="PH-like_dom_sf"/>
</dbReference>
<dbReference type="FunFam" id="1.20.870.10:FF:000006">
    <property type="entry name" value="ras-specific guanine nucleotide-releasing factor 1 isoform X1"/>
    <property type="match status" value="1"/>
</dbReference>
<dbReference type="CDD" id="cd00160">
    <property type="entry name" value="RhoGEF"/>
    <property type="match status" value="1"/>
</dbReference>
<proteinExistence type="predicted"/>
<evidence type="ECO:0000256" key="2">
    <source>
        <dbReference type="ARBA" id="ARBA00022737"/>
    </source>
</evidence>
<evidence type="ECO:0000256" key="4">
    <source>
        <dbReference type="SAM" id="Coils"/>
    </source>
</evidence>
<dbReference type="GO" id="GO:0034976">
    <property type="term" value="P:response to endoplasmic reticulum stress"/>
    <property type="evidence" value="ECO:0007669"/>
    <property type="project" value="UniProtKB-ARBA"/>
</dbReference>
<dbReference type="FunFam" id="1.10.840.10:FF:000004">
    <property type="entry name" value="ras-specific guanine nucleotide-releasing factor 2 isoform X1"/>
    <property type="match status" value="1"/>
</dbReference>
<dbReference type="PROSITE" id="PS50010">
    <property type="entry name" value="DH_2"/>
    <property type="match status" value="1"/>
</dbReference>
<sequence length="1242" mass="141373">MQKGIRLNDGHVASLGLLARKDGTRKGYLSKRSSDNTKWQTKWFALLQNLLFYFESDSSSRPSGLYLLEGCVCDRAPSPKPALSAKEPLEKQHYFTVNFSHENQKALELRTEDAKDCDEWVAAIAHASYRTLATEHEALMQKYLHLLQIVETEKTVAKQLRQQIEDGEIEIERLKAEIASLLKDNERIQSTQTVAPNDEDSDIKKIKKVQSFLRGWLCRRKWKTIIQDYIRSPHADSMRKRNQVVFSMLEAEAEYVQQLHILVNNFLRPLRMAASSKKPPITHDDVSSIFLNSETIMFLHQIFYQGLKARISSWPTLVLADLFDILLPMLNIYQEFVRNHQYSLQILAHCKQNRDFDKLLKHYEAKPDCEERTLETFLTYPMFQIPRYILTLHELLAHTPHEHVERNSLDYAKSKLEELSRIMHDEVSETENIRKNLAIERMIIEGCEILLDTSQTFVRQGSLIQVPMSEKGKITRGRLGSLSLKKEGERQCFLFSKHLIICTRGSGGKLHLTKNGVISLIDCTLLEEPESTEEEAKGSGQDIDHLDFKIGVEPKDSPPFTVILVASSRQEKAAWTSDISQCVDNIRCNGLMMNAFEENSKVTVPQMIKSDASLYCDDVDIRFSKTMNSCKVLQIRYASVERLLERLTDLRFLSIDFLNTFLHSYRVFTTAIVVLDKLITIYKKPISAIPARSLELLFASGQNNKLLYGEPPKSPRATRKFSSPPPLSITKTSSPSRRRKLSLNIPIITGGKALDLAALSCNSNGYTSMYSAMSPFSKATLDTSKLYVSSSFTNKIPDEGDTTPEKPEDPSALSKQSSEVSMREESDIDQNQSDDGDTETSPTKSPTTPKSVKNKNSSEFPLFSYNNGVVMTSCRELDNNRSALSAASAFAIATAGANEGTPNKEKYRRMSLASAGFPPDQRNGDKEFVIRRAATNRVLNVLRHWVSKHSQDFETNDELKCKVIGFLEEVMHDPELLTQERKAAVSVVGLTQNIAEGVKAEPFENHSALEIAEQLTLLDHLVFKKIPYEEFFGQGWMKLEKNERTPYIMKTTKHFNDISNLIASEIIRNEDINARVSAIEKWVAVADICRCLHNYNAVLEITSSMNRSAIFRLKKTWLKVSKQTKALIDKLQKLVSSEGRFKNLREALKNCDPPCVPYLGMYLTDLAFIEEGTPNYTEDGLVNFSKMRMISHIIREIRQFQQTAYKIEHQAKVTQYLLDQSFVMDEESLYESSLRIEPKLPT</sequence>
<dbReference type="Gene3D" id="1.10.840.10">
    <property type="entry name" value="Ras guanine-nucleotide exchange factors catalytic domain"/>
    <property type="match status" value="1"/>
</dbReference>
<dbReference type="HOGENOM" id="CLU_003405_0_1_1"/>
<evidence type="ECO:0000313" key="10">
    <source>
        <dbReference type="Ensembl" id="ENSGGOP00000009726.3"/>
    </source>
</evidence>
<feature type="region of interest" description="Disordered" evidence="5">
    <location>
        <begin position="793"/>
        <end position="858"/>
    </location>
</feature>
<dbReference type="SUPFAM" id="SSF48366">
    <property type="entry name" value="Ras GEF"/>
    <property type="match status" value="1"/>
</dbReference>
<protein>
    <submittedName>
        <fullName evidence="10">Ras protein specific guanine nucleotide releasing factor 1</fullName>
    </submittedName>
</protein>
<dbReference type="PANTHER" id="PTHR23113:SF193">
    <property type="entry name" value="RAS-SPECIFIC GUANINE NUCLEOTIDE-RELEASING FACTOR 1"/>
    <property type="match status" value="1"/>
</dbReference>
<name>G3R3A2_GORGO</name>
<evidence type="ECO:0000259" key="6">
    <source>
        <dbReference type="PROSITE" id="PS50003"/>
    </source>
</evidence>
<dbReference type="GeneTree" id="ENSGT00940000157599"/>
<dbReference type="PROSITE" id="PS50096">
    <property type="entry name" value="IQ"/>
    <property type="match status" value="1"/>
</dbReference>
<keyword evidence="1 3" id="KW-0344">Guanine-nucleotide releasing factor</keyword>
<evidence type="ECO:0000256" key="1">
    <source>
        <dbReference type="ARBA" id="ARBA00022658"/>
    </source>
</evidence>
<dbReference type="Pfam" id="PF00169">
    <property type="entry name" value="PH"/>
    <property type="match status" value="2"/>
</dbReference>
<dbReference type="PROSITE" id="PS50212">
    <property type="entry name" value="RASGEF_NTER"/>
    <property type="match status" value="1"/>
</dbReference>
<dbReference type="Gene3D" id="1.20.900.10">
    <property type="entry name" value="Dbl homology (DH) domain"/>
    <property type="match status" value="1"/>
</dbReference>
<dbReference type="FunFam" id="2.30.29.30:FF:000176">
    <property type="entry name" value="ras-specific guanine nucleotide-releasing factor 1 isoform X2"/>
    <property type="match status" value="1"/>
</dbReference>
<evidence type="ECO:0000313" key="11">
    <source>
        <dbReference type="Proteomes" id="UP000001519"/>
    </source>
</evidence>
<dbReference type="SMART" id="SM00147">
    <property type="entry name" value="RasGEF"/>
    <property type="match status" value="1"/>
</dbReference>
<dbReference type="InterPro" id="IPR035899">
    <property type="entry name" value="DBL_dom_sf"/>
</dbReference>
<dbReference type="InterPro" id="IPR023578">
    <property type="entry name" value="Ras_GEF_dom_sf"/>
</dbReference>
<dbReference type="SUPFAM" id="SSF48065">
    <property type="entry name" value="DBL homology domain (DH-domain)"/>
    <property type="match status" value="1"/>
</dbReference>
<evidence type="ECO:0000256" key="3">
    <source>
        <dbReference type="PROSITE-ProRule" id="PRU00168"/>
    </source>
</evidence>
<dbReference type="PROSITE" id="PS50003">
    <property type="entry name" value="PH_DOMAIN"/>
    <property type="match status" value="2"/>
</dbReference>
<dbReference type="InterPro" id="IPR001895">
    <property type="entry name" value="RASGEF_cat_dom"/>
</dbReference>
<dbReference type="EMBL" id="CABD030097357">
    <property type="status" value="NOT_ANNOTATED_CDS"/>
    <property type="molecule type" value="Genomic_DNA"/>
</dbReference>
<dbReference type="InterPro" id="IPR000219">
    <property type="entry name" value="DH_dom"/>
</dbReference>
<reference evidence="10" key="4">
    <citation type="submission" date="2025-09" db="UniProtKB">
        <authorList>
            <consortium name="Ensembl"/>
        </authorList>
    </citation>
    <scope>IDENTIFICATION</scope>
</reference>
<feature type="compositionally biased region" description="Acidic residues" evidence="5">
    <location>
        <begin position="826"/>
        <end position="838"/>
    </location>
</feature>
<dbReference type="InterPro" id="IPR036964">
    <property type="entry name" value="RASGEF_cat_dom_sf"/>
</dbReference>
<dbReference type="AlphaFoldDB" id="G3R3A2"/>
<feature type="coiled-coil region" evidence="4">
    <location>
        <begin position="150"/>
        <end position="191"/>
    </location>
</feature>
<dbReference type="InterPro" id="IPR008937">
    <property type="entry name" value="Ras-like_GEF"/>
</dbReference>
<dbReference type="PROSITE" id="PS00720">
    <property type="entry name" value="RASGEF"/>
    <property type="match status" value="1"/>
</dbReference>
<dbReference type="FunFam" id="1.20.900.10:FF:000005">
    <property type="entry name" value="Ras-specific guanine nucleotide-releasing factor 1 isoform 2"/>
    <property type="match status" value="1"/>
</dbReference>
<dbReference type="PROSITE" id="PS50009">
    <property type="entry name" value="RASGEF_CAT"/>
    <property type="match status" value="1"/>
</dbReference>
<dbReference type="PROSITE" id="PS00741">
    <property type="entry name" value="DH_1"/>
    <property type="match status" value="1"/>
</dbReference>
<dbReference type="GO" id="GO:0007264">
    <property type="term" value="P:small GTPase-mediated signal transduction"/>
    <property type="evidence" value="ECO:0007669"/>
    <property type="project" value="InterPro"/>
</dbReference>
<keyword evidence="2" id="KW-0677">Repeat</keyword>
<dbReference type="Proteomes" id="UP000001519">
    <property type="component" value="Chromosome 15"/>
</dbReference>
<feature type="domain" description="N-terminal Ras-GEF" evidence="9">
    <location>
        <begin position="631"/>
        <end position="746"/>
    </location>
</feature>
<dbReference type="InterPro" id="IPR000651">
    <property type="entry name" value="Ras-like_Gua-exchang_fac_N"/>
</dbReference>
<dbReference type="PANTHER" id="PTHR23113">
    <property type="entry name" value="GUANINE NUCLEOTIDE EXCHANGE FACTOR"/>
    <property type="match status" value="1"/>
</dbReference>
<feature type="domain" description="DH" evidence="8">
    <location>
        <begin position="240"/>
        <end position="426"/>
    </location>
</feature>
<feature type="domain" description="Ras-GEF" evidence="7">
    <location>
        <begin position="1007"/>
        <end position="1239"/>
    </location>
</feature>
<evidence type="ECO:0000259" key="8">
    <source>
        <dbReference type="PROSITE" id="PS50010"/>
    </source>
</evidence>
<dbReference type="FunFam" id="1.20.870.10:FF:000004">
    <property type="entry name" value="Ras-specific guanine nucleotide-releasing factor 1 isoform 2"/>
    <property type="match status" value="1"/>
</dbReference>
<dbReference type="InterPro" id="IPR001849">
    <property type="entry name" value="PH_domain"/>
</dbReference>
<dbReference type="Ensembl" id="ENSGGOT00000010004.3">
    <property type="protein sequence ID" value="ENSGGOP00000009726.3"/>
    <property type="gene ID" value="ENSGGOG00000009950.3"/>
</dbReference>
<dbReference type="CDD" id="cd00155">
    <property type="entry name" value="RasGEF"/>
    <property type="match status" value="1"/>
</dbReference>
<reference evidence="10 11" key="2">
    <citation type="journal article" date="2012" name="Nature">
        <title>Insights into hominid evolution from the gorilla genome sequence.</title>
        <authorList>
            <person name="Scally A."/>
            <person name="Dutheil J.Y."/>
            <person name="Hillier L.W."/>
            <person name="Jordan G.E."/>
            <person name="Goodhead I."/>
            <person name="Herrero J."/>
            <person name="Hobolth A."/>
            <person name="Lappalainen T."/>
            <person name="Mailund T."/>
            <person name="Marques-Bonet T."/>
            <person name="McCarthy S."/>
            <person name="Montgomery S.H."/>
            <person name="Schwalie P.C."/>
            <person name="Tang Y.A."/>
            <person name="Ward M.C."/>
            <person name="Xue Y."/>
            <person name="Yngvadottir B."/>
            <person name="Alkan C."/>
            <person name="Andersen L.N."/>
            <person name="Ayub Q."/>
            <person name="Ball E.V."/>
            <person name="Beal K."/>
            <person name="Bradley B.J."/>
            <person name="Chen Y."/>
            <person name="Clee C.M."/>
            <person name="Fitzgerald S."/>
            <person name="Graves T.A."/>
            <person name="Gu Y."/>
            <person name="Heath P."/>
            <person name="Heger A."/>
            <person name="Karakoc E."/>
            <person name="Kolb-Kokocinski A."/>
            <person name="Laird G.K."/>
            <person name="Lunter G."/>
            <person name="Meader S."/>
            <person name="Mort M."/>
            <person name="Mullikin J.C."/>
            <person name="Munch K."/>
            <person name="O'Connor T.D."/>
            <person name="Phillips A.D."/>
            <person name="Prado-Martinez J."/>
            <person name="Rogers A.S."/>
            <person name="Sajjadian S."/>
            <person name="Schmidt D."/>
            <person name="Shaw K."/>
            <person name="Simpson J.T."/>
            <person name="Stenson P.D."/>
            <person name="Turner D.J."/>
            <person name="Vigilant L."/>
            <person name="Vilella A.J."/>
            <person name="Whitener W."/>
            <person name="Zhu B."/>
            <person name="Cooper D.N."/>
            <person name="de Jong P."/>
            <person name="Dermitzakis E.T."/>
            <person name="Eichler E.E."/>
            <person name="Flicek P."/>
            <person name="Goldman N."/>
            <person name="Mundy N.I."/>
            <person name="Ning Z."/>
            <person name="Odom D.T."/>
            <person name="Ponting C.P."/>
            <person name="Quail M.A."/>
            <person name="Ryder O.A."/>
            <person name="Searle S.M."/>
            <person name="Warren W.C."/>
            <person name="Wilson R.K."/>
            <person name="Schierup M.H."/>
            <person name="Rogers J."/>
            <person name="Tyler-Smith C."/>
            <person name="Durbin R."/>
        </authorList>
    </citation>
    <scope>NUCLEOTIDE SEQUENCE [LARGE SCALE GENOMIC DNA]</scope>
</reference>
<evidence type="ECO:0000259" key="7">
    <source>
        <dbReference type="PROSITE" id="PS50009"/>
    </source>
</evidence>
<dbReference type="InterPro" id="IPR001331">
    <property type="entry name" value="GDS_CDC24_CS"/>
</dbReference>
<organism evidence="10 11">
    <name type="scientific">Gorilla gorilla gorilla</name>
    <name type="common">Western lowland gorilla</name>
    <dbReference type="NCBI Taxonomy" id="9595"/>
    <lineage>
        <taxon>Eukaryota</taxon>
        <taxon>Metazoa</taxon>
        <taxon>Chordata</taxon>
        <taxon>Craniata</taxon>
        <taxon>Vertebrata</taxon>
        <taxon>Euteleostomi</taxon>
        <taxon>Mammalia</taxon>
        <taxon>Eutheria</taxon>
        <taxon>Euarchontoglires</taxon>
        <taxon>Primates</taxon>
        <taxon>Haplorrhini</taxon>
        <taxon>Catarrhini</taxon>
        <taxon>Hominidae</taxon>
        <taxon>Gorilla</taxon>
    </lineage>
</organism>
<dbReference type="Pfam" id="PF00617">
    <property type="entry name" value="RasGEF"/>
    <property type="match status" value="1"/>
</dbReference>
<feature type="domain" description="PH" evidence="6">
    <location>
        <begin position="22"/>
        <end position="129"/>
    </location>
</feature>
<evidence type="ECO:0000259" key="9">
    <source>
        <dbReference type="PROSITE" id="PS50212"/>
    </source>
</evidence>
<keyword evidence="11" id="KW-1185">Reference proteome</keyword>
<reference evidence="10" key="3">
    <citation type="submission" date="2025-08" db="UniProtKB">
        <authorList>
            <consortium name="Ensembl"/>
        </authorList>
    </citation>
    <scope>IDENTIFICATION</scope>
</reference>
<dbReference type="Bgee" id="ENSGGOG00000009950">
    <property type="expression patterns" value="Expressed in cerebellum and 3 other cell types or tissues"/>
</dbReference>
<feature type="domain" description="PH" evidence="6">
    <location>
        <begin position="467"/>
        <end position="584"/>
    </location>
</feature>
<dbReference type="FunFam" id="2.30.29.30:FF:000117">
    <property type="entry name" value="ras-specific guanine nucleotide-releasing factor 1 isoform X2"/>
    <property type="match status" value="1"/>
</dbReference>
<evidence type="ECO:0000256" key="5">
    <source>
        <dbReference type="SAM" id="MobiDB-lite"/>
    </source>
</evidence>
<dbReference type="InterPro" id="IPR019804">
    <property type="entry name" value="Ras_G-nucl-exch_fac_CS"/>
</dbReference>
<feature type="compositionally biased region" description="Low complexity" evidence="5">
    <location>
        <begin position="839"/>
        <end position="851"/>
    </location>
</feature>